<reference evidence="2 3" key="1">
    <citation type="journal article" date="2024" name="Fungal Genet. Biol.">
        <title>The porcine skin microbiome exhibits broad fungal antagonism.</title>
        <authorList>
            <person name="De La Cruz K.F."/>
            <person name="Townsend E.C."/>
            <person name="Alex Cheong J.Z."/>
            <person name="Salamzade R."/>
            <person name="Liu A."/>
            <person name="Sandstrom S."/>
            <person name="Davila E."/>
            <person name="Huang L."/>
            <person name="Xu K.H."/>
            <person name="Wu S.Y."/>
            <person name="Meudt J.J."/>
            <person name="Shanmuganayagam D."/>
            <person name="Gibson A.L.F."/>
            <person name="Kalan L.R."/>
        </authorList>
    </citation>
    <scope>NUCLEOTIDE SEQUENCE [LARGE SCALE GENOMIC DNA]</scope>
    <source>
        <strain evidence="2 3">LK2625</strain>
    </source>
</reference>
<keyword evidence="2" id="KW-0378">Hydrolase</keyword>
<dbReference type="SUPFAM" id="SSF53474">
    <property type="entry name" value="alpha/beta-Hydrolases"/>
    <property type="match status" value="1"/>
</dbReference>
<dbReference type="InterPro" id="IPR017208">
    <property type="entry name" value="UCP037442_abhydr"/>
</dbReference>
<dbReference type="EMBL" id="JAYWLU010000006">
    <property type="protein sequence ID" value="MEX3594486.1"/>
    <property type="molecule type" value="Genomic_DNA"/>
</dbReference>
<accession>A0ABV3V1D0</accession>
<dbReference type="Proteomes" id="UP001558481">
    <property type="component" value="Unassembled WGS sequence"/>
</dbReference>
<sequence>MAGTLWLSSGEPSAALTIHPATATPERFYRGLAEYFAGRGYAVVTYDFRGTGRSGKPKDHPELRMRDWMMQDVPAVASWVHSRFGDLPRVAIGHSVGAHALALDYGTEGLAGFVTISSHAGVTSTVRGTAERRRVAAVLHVAGPVLCRVFGYMPGRRAGLGEDMPSGAMLEWGKWARKPHYFFDDPTMDAVSRAAKVSVPVLAVGASDDPWATPEQIEEITDRLTGTTVERRTFTPGELGVTSLGHHGLVRRSTGRNAWPALERWLSGVVERGASI</sequence>
<keyword evidence="3" id="KW-1185">Reference proteome</keyword>
<dbReference type="Pfam" id="PF12146">
    <property type="entry name" value="Hydrolase_4"/>
    <property type="match status" value="1"/>
</dbReference>
<evidence type="ECO:0000259" key="1">
    <source>
        <dbReference type="Pfam" id="PF12146"/>
    </source>
</evidence>
<protein>
    <submittedName>
        <fullName evidence="2">Alpha/beta fold hydrolase</fullName>
    </submittedName>
</protein>
<dbReference type="PIRSF" id="PIRSF037442">
    <property type="entry name" value="UCP037442_abhydr"/>
    <property type="match status" value="1"/>
</dbReference>
<proteinExistence type="predicted"/>
<dbReference type="InterPro" id="IPR029058">
    <property type="entry name" value="AB_hydrolase_fold"/>
</dbReference>
<name>A0ABV3V1D0_9MICC</name>
<organism evidence="2 3">
    <name type="scientific">Kocuria carniphila</name>
    <dbReference type="NCBI Taxonomy" id="262208"/>
    <lineage>
        <taxon>Bacteria</taxon>
        <taxon>Bacillati</taxon>
        <taxon>Actinomycetota</taxon>
        <taxon>Actinomycetes</taxon>
        <taxon>Micrococcales</taxon>
        <taxon>Micrococcaceae</taxon>
        <taxon>Kocuria</taxon>
    </lineage>
</organism>
<dbReference type="Gene3D" id="3.40.50.1820">
    <property type="entry name" value="alpha/beta hydrolase"/>
    <property type="match status" value="1"/>
</dbReference>
<comment type="caution">
    <text evidence="2">The sequence shown here is derived from an EMBL/GenBank/DDBJ whole genome shotgun (WGS) entry which is preliminary data.</text>
</comment>
<gene>
    <name evidence="2" type="ORF">VVR66_07160</name>
</gene>
<dbReference type="RefSeq" id="WP_368629210.1">
    <property type="nucleotide sequence ID" value="NZ_JAYWLU010000006.1"/>
</dbReference>
<evidence type="ECO:0000313" key="3">
    <source>
        <dbReference type="Proteomes" id="UP001558481"/>
    </source>
</evidence>
<feature type="domain" description="Serine aminopeptidase S33" evidence="1">
    <location>
        <begin position="26"/>
        <end position="233"/>
    </location>
</feature>
<dbReference type="GO" id="GO:0016787">
    <property type="term" value="F:hydrolase activity"/>
    <property type="evidence" value="ECO:0007669"/>
    <property type="project" value="UniProtKB-KW"/>
</dbReference>
<evidence type="ECO:0000313" key="2">
    <source>
        <dbReference type="EMBL" id="MEX3594486.1"/>
    </source>
</evidence>
<dbReference type="InterPro" id="IPR022742">
    <property type="entry name" value="Hydrolase_4"/>
</dbReference>